<sequence length="160" mass="18130">MFLQVGCICLGVLKTLECVVEDVNTGYRSKYDSHSNIHQWYHAPTSRSKIHFICFFASHLEGLLLKVNRILIMSSPPAPAQTVPSGEAQDLTVFVQTLLEQMVYASYTPFPSRCNLYSIAKSVFSDVGGNHWTKYPFMLTISFHLLQFSHLTVSLTQTFF</sequence>
<evidence type="ECO:0000256" key="1">
    <source>
        <dbReference type="SAM" id="SignalP"/>
    </source>
</evidence>
<dbReference type="EMBL" id="CAIX01000113">
    <property type="protein sequence ID" value="CCI45977.1"/>
    <property type="molecule type" value="Genomic_DNA"/>
</dbReference>
<evidence type="ECO:0000313" key="3">
    <source>
        <dbReference type="Proteomes" id="UP000053237"/>
    </source>
</evidence>
<dbReference type="Proteomes" id="UP000053237">
    <property type="component" value="Unassembled WGS sequence"/>
</dbReference>
<name>A0A024GGI1_9STRA</name>
<feature type="chain" id="PRO_5001529632" evidence="1">
    <location>
        <begin position="19"/>
        <end position="160"/>
    </location>
</feature>
<accession>A0A024GGI1</accession>
<organism evidence="2 3">
    <name type="scientific">Albugo candida</name>
    <dbReference type="NCBI Taxonomy" id="65357"/>
    <lineage>
        <taxon>Eukaryota</taxon>
        <taxon>Sar</taxon>
        <taxon>Stramenopiles</taxon>
        <taxon>Oomycota</taxon>
        <taxon>Peronosporomycetes</taxon>
        <taxon>Albuginales</taxon>
        <taxon>Albuginaceae</taxon>
        <taxon>Albugo</taxon>
    </lineage>
</organism>
<feature type="signal peptide" evidence="1">
    <location>
        <begin position="1"/>
        <end position="18"/>
    </location>
</feature>
<protein>
    <submittedName>
        <fullName evidence="2">Uncharacterized protein</fullName>
    </submittedName>
</protein>
<dbReference type="InParanoid" id="A0A024GGI1"/>
<keyword evidence="3" id="KW-1185">Reference proteome</keyword>
<keyword evidence="1" id="KW-0732">Signal</keyword>
<reference evidence="2 3" key="1">
    <citation type="submission" date="2012-05" db="EMBL/GenBank/DDBJ databases">
        <title>Recombination and specialization in a pathogen metapopulation.</title>
        <authorList>
            <person name="Gardiner A."/>
            <person name="Kemen E."/>
            <person name="Schultz-Larsen T."/>
            <person name="MacLean D."/>
            <person name="Van Oosterhout C."/>
            <person name="Jones J.D.G."/>
        </authorList>
    </citation>
    <scope>NUCLEOTIDE SEQUENCE [LARGE SCALE GENOMIC DNA]</scope>
    <source>
        <strain evidence="2 3">Ac Nc2</strain>
    </source>
</reference>
<gene>
    <name evidence="2" type="ORF">BN9_068870</name>
</gene>
<comment type="caution">
    <text evidence="2">The sequence shown here is derived from an EMBL/GenBank/DDBJ whole genome shotgun (WGS) entry which is preliminary data.</text>
</comment>
<dbReference type="AlphaFoldDB" id="A0A024GGI1"/>
<evidence type="ECO:0000313" key="2">
    <source>
        <dbReference type="EMBL" id="CCI45977.1"/>
    </source>
</evidence>
<proteinExistence type="predicted"/>